<dbReference type="PANTHER" id="PTHR43179:SF12">
    <property type="entry name" value="GALACTOFURANOSYLTRANSFERASE GLFT2"/>
    <property type="match status" value="1"/>
</dbReference>
<evidence type="ECO:0000259" key="5">
    <source>
        <dbReference type="Pfam" id="PF00535"/>
    </source>
</evidence>
<dbReference type="PANTHER" id="PTHR43179">
    <property type="entry name" value="RHAMNOSYLTRANSFERASE WBBL"/>
    <property type="match status" value="1"/>
</dbReference>
<comment type="caution">
    <text evidence="6">The sequence shown here is derived from an EMBL/GenBank/DDBJ whole genome shotgun (WGS) entry which is preliminary data.</text>
</comment>
<dbReference type="SUPFAM" id="SSF53448">
    <property type="entry name" value="Nucleotide-diphospho-sugar transferases"/>
    <property type="match status" value="1"/>
</dbReference>
<dbReference type="AlphaFoldDB" id="A0A8J3FV19"/>
<comment type="similarity">
    <text evidence="2">Belongs to the glycosyltransferase 2 family.</text>
</comment>
<sequence>MTPPVMAAVVSYQSAAHLPNLIASMPAGFEGVSRWRLVVADNGSTDGSADVVRSLAPESVVVDMGGNLGYAAGINACAALADPDEALLVLNTDVVLEPGMVRTLLDACERDDSIGVAVPEIRRPDGSAEPTLQRRPTPLRTLTGPALGRYVPALGSEMPEDARWADWAWGAILLVPAQVRRVVGPWRDDLFLYWEETDYCRRVTDAGWRVRRVPDARAVHRGGHRKRSPSLWAQLVTNRVVHTARWDGRRATILTWSALALRQLLLMPLGRQIHRQALAALWTGRQLLLRGEPTHPAAPTEFLSQPNRSLS</sequence>
<keyword evidence="4 6" id="KW-0808">Transferase</keyword>
<dbReference type="Proteomes" id="UP000637578">
    <property type="component" value="Unassembled WGS sequence"/>
</dbReference>
<evidence type="ECO:0000256" key="4">
    <source>
        <dbReference type="ARBA" id="ARBA00022679"/>
    </source>
</evidence>
<reference evidence="6" key="2">
    <citation type="submission" date="2020-09" db="EMBL/GenBank/DDBJ databases">
        <authorList>
            <person name="Sun Q."/>
            <person name="Zhou Y."/>
        </authorList>
    </citation>
    <scope>NUCLEOTIDE SEQUENCE</scope>
    <source>
        <strain evidence="6">CGMCC 4.5737</strain>
    </source>
</reference>
<keyword evidence="7" id="KW-1185">Reference proteome</keyword>
<proteinExistence type="inferred from homology"/>
<comment type="pathway">
    <text evidence="1">Cell wall biogenesis; cell wall polysaccharide biosynthesis.</text>
</comment>
<evidence type="ECO:0000313" key="7">
    <source>
        <dbReference type="Proteomes" id="UP000637578"/>
    </source>
</evidence>
<dbReference type="Pfam" id="PF00535">
    <property type="entry name" value="Glycos_transf_2"/>
    <property type="match status" value="1"/>
</dbReference>
<feature type="domain" description="Glycosyltransferase 2-like" evidence="5">
    <location>
        <begin position="9"/>
        <end position="135"/>
    </location>
</feature>
<dbReference type="Gene3D" id="3.90.550.10">
    <property type="entry name" value="Spore Coat Polysaccharide Biosynthesis Protein SpsA, Chain A"/>
    <property type="match status" value="1"/>
</dbReference>
<evidence type="ECO:0000256" key="3">
    <source>
        <dbReference type="ARBA" id="ARBA00022676"/>
    </source>
</evidence>
<dbReference type="InterPro" id="IPR001173">
    <property type="entry name" value="Glyco_trans_2-like"/>
</dbReference>
<dbReference type="GO" id="GO:0016757">
    <property type="term" value="F:glycosyltransferase activity"/>
    <property type="evidence" value="ECO:0007669"/>
    <property type="project" value="UniProtKB-KW"/>
</dbReference>
<organism evidence="6 7">
    <name type="scientific">Longimycelium tulufanense</name>
    <dbReference type="NCBI Taxonomy" id="907463"/>
    <lineage>
        <taxon>Bacteria</taxon>
        <taxon>Bacillati</taxon>
        <taxon>Actinomycetota</taxon>
        <taxon>Actinomycetes</taxon>
        <taxon>Pseudonocardiales</taxon>
        <taxon>Pseudonocardiaceae</taxon>
        <taxon>Longimycelium</taxon>
    </lineage>
</organism>
<evidence type="ECO:0000256" key="1">
    <source>
        <dbReference type="ARBA" id="ARBA00004776"/>
    </source>
</evidence>
<dbReference type="EMBL" id="BMMK01000015">
    <property type="protein sequence ID" value="GGM59871.1"/>
    <property type="molecule type" value="Genomic_DNA"/>
</dbReference>
<accession>A0A8J3FV19</accession>
<keyword evidence="3" id="KW-0328">Glycosyltransferase</keyword>
<dbReference type="InterPro" id="IPR029044">
    <property type="entry name" value="Nucleotide-diphossugar_trans"/>
</dbReference>
<name>A0A8J3FV19_9PSEU</name>
<gene>
    <name evidence="6" type="ORF">GCM10012275_33720</name>
</gene>
<evidence type="ECO:0000313" key="6">
    <source>
        <dbReference type="EMBL" id="GGM59871.1"/>
    </source>
</evidence>
<evidence type="ECO:0000256" key="2">
    <source>
        <dbReference type="ARBA" id="ARBA00006739"/>
    </source>
</evidence>
<reference evidence="6" key="1">
    <citation type="journal article" date="2014" name="Int. J. Syst. Evol. Microbiol.">
        <title>Complete genome sequence of Corynebacterium casei LMG S-19264T (=DSM 44701T), isolated from a smear-ripened cheese.</title>
        <authorList>
            <consortium name="US DOE Joint Genome Institute (JGI-PGF)"/>
            <person name="Walter F."/>
            <person name="Albersmeier A."/>
            <person name="Kalinowski J."/>
            <person name="Ruckert C."/>
        </authorList>
    </citation>
    <scope>NUCLEOTIDE SEQUENCE</scope>
    <source>
        <strain evidence="6">CGMCC 4.5737</strain>
    </source>
</reference>
<protein>
    <submittedName>
        <fullName evidence="6">Glycosyl transferase</fullName>
    </submittedName>
</protein>